<evidence type="ECO:0000256" key="6">
    <source>
        <dbReference type="ARBA" id="ARBA00023002"/>
    </source>
</evidence>
<dbReference type="InterPro" id="IPR001260">
    <property type="entry name" value="Coprogen_oxidase_aer"/>
</dbReference>
<evidence type="ECO:0000256" key="3">
    <source>
        <dbReference type="ARBA" id="ARBA00010644"/>
    </source>
</evidence>
<dbReference type="GO" id="GO:0042803">
    <property type="term" value="F:protein homodimerization activity"/>
    <property type="evidence" value="ECO:0007669"/>
    <property type="project" value="UniProtKB-UniRule"/>
</dbReference>
<keyword evidence="13" id="KW-1185">Reference proteome</keyword>
<comment type="function">
    <text evidence="10 11">Involved in the heme biosynthesis. Catalyzes the aerobic oxidative decarboxylation of propionate groups of rings A and B of coproporphyrinogen-III to yield the vinyl groups in protoporphyrinogen-IX.</text>
</comment>
<keyword evidence="8 11" id="KW-0627">Porphyrin biosynthesis</keyword>
<evidence type="ECO:0000256" key="10">
    <source>
        <dbReference type="ARBA" id="ARBA00059657"/>
    </source>
</evidence>
<feature type="active site" description="Proton donor" evidence="11">
    <location>
        <position position="108"/>
    </location>
</feature>
<dbReference type="GO" id="GO:0046872">
    <property type="term" value="F:metal ion binding"/>
    <property type="evidence" value="ECO:0007669"/>
    <property type="project" value="UniProtKB-KW"/>
</dbReference>
<dbReference type="HAMAP" id="MF_00333">
    <property type="entry name" value="Coprogen_oxidas"/>
    <property type="match status" value="1"/>
</dbReference>
<feature type="binding site" evidence="11">
    <location>
        <position position="98"/>
    </location>
    <ligand>
        <name>a divalent metal cation</name>
        <dbReference type="ChEBI" id="CHEBI:60240"/>
    </ligand>
</feature>
<dbReference type="GO" id="GO:0004109">
    <property type="term" value="F:coproporphyrinogen oxidase activity"/>
    <property type="evidence" value="ECO:0007669"/>
    <property type="project" value="UniProtKB-UniRule"/>
</dbReference>
<reference evidence="12 13" key="1">
    <citation type="submission" date="2020-04" db="EMBL/GenBank/DDBJ databases">
        <title>Thalassotalea sp. M1531, isolated from the surface of marine red alga.</title>
        <authorList>
            <person name="Pang L."/>
            <person name="Lu D.-C."/>
        </authorList>
    </citation>
    <scope>NUCLEOTIDE SEQUENCE [LARGE SCALE GENOMIC DNA]</scope>
    <source>
        <strain evidence="12 13">M1531</strain>
    </source>
</reference>
<proteinExistence type="inferred from homology"/>
<evidence type="ECO:0000256" key="5">
    <source>
        <dbReference type="ARBA" id="ARBA00022490"/>
    </source>
</evidence>
<feature type="binding site" evidence="11">
    <location>
        <position position="94"/>
    </location>
    <ligand>
        <name>substrate</name>
    </ligand>
</feature>
<dbReference type="AlphaFoldDB" id="A0A7Y0Q655"/>
<dbReference type="GO" id="GO:0005737">
    <property type="term" value="C:cytoplasm"/>
    <property type="evidence" value="ECO:0007669"/>
    <property type="project" value="UniProtKB-SubCell"/>
</dbReference>
<evidence type="ECO:0000256" key="9">
    <source>
        <dbReference type="ARBA" id="ARBA00049102"/>
    </source>
</evidence>
<dbReference type="InterPro" id="IPR036406">
    <property type="entry name" value="Coprogen_oxidase_aer_sf"/>
</dbReference>
<evidence type="ECO:0000256" key="2">
    <source>
        <dbReference type="ARBA" id="ARBA00005168"/>
    </source>
</evidence>
<dbReference type="PANTHER" id="PTHR10755">
    <property type="entry name" value="COPROPORPHYRINOGEN III OXIDASE, MITOCHONDRIAL"/>
    <property type="match status" value="1"/>
</dbReference>
<dbReference type="Gene3D" id="3.40.1500.10">
    <property type="entry name" value="Coproporphyrinogen III oxidase, aerobic"/>
    <property type="match status" value="1"/>
</dbReference>
<dbReference type="InterPro" id="IPR018375">
    <property type="entry name" value="Coprogen_oxidase_CS"/>
</dbReference>
<dbReference type="NCBIfam" id="NF003727">
    <property type="entry name" value="PRK05330.1"/>
    <property type="match status" value="1"/>
</dbReference>
<accession>A0A7Y0Q655</accession>
<gene>
    <name evidence="11 12" type="primary">hemF</name>
    <name evidence="12" type="ORF">HII17_04575</name>
</gene>
<feature type="binding site" evidence="11">
    <location>
        <position position="108"/>
    </location>
    <ligand>
        <name>a divalent metal cation</name>
        <dbReference type="ChEBI" id="CHEBI:60240"/>
    </ligand>
</feature>
<evidence type="ECO:0000256" key="4">
    <source>
        <dbReference type="ARBA" id="ARBA00011738"/>
    </source>
</evidence>
<keyword evidence="11" id="KW-0479">Metal-binding</keyword>
<dbReference type="Pfam" id="PF01218">
    <property type="entry name" value="Coprogen_oxidas"/>
    <property type="match status" value="1"/>
</dbReference>
<feature type="binding site" evidence="11">
    <location>
        <position position="147"/>
    </location>
    <ligand>
        <name>a divalent metal cation</name>
        <dbReference type="ChEBI" id="CHEBI:60240"/>
    </ligand>
</feature>
<comment type="catalytic activity">
    <reaction evidence="9 11">
        <text>coproporphyrinogen III + O2 + 2 H(+) = protoporphyrinogen IX + 2 CO2 + 2 H2O</text>
        <dbReference type="Rhea" id="RHEA:18257"/>
        <dbReference type="ChEBI" id="CHEBI:15377"/>
        <dbReference type="ChEBI" id="CHEBI:15378"/>
        <dbReference type="ChEBI" id="CHEBI:15379"/>
        <dbReference type="ChEBI" id="CHEBI:16526"/>
        <dbReference type="ChEBI" id="CHEBI:57307"/>
        <dbReference type="ChEBI" id="CHEBI:57309"/>
        <dbReference type="EC" id="1.3.3.3"/>
    </reaction>
</comment>
<comment type="caution">
    <text evidence="12">The sequence shown here is derived from an EMBL/GenBank/DDBJ whole genome shotgun (WGS) entry which is preliminary data.</text>
</comment>
<dbReference type="FunFam" id="3.40.1500.10:FF:000001">
    <property type="entry name" value="Oxygen-dependent coproporphyrinogen-III oxidase"/>
    <property type="match status" value="1"/>
</dbReference>
<comment type="subcellular location">
    <subcellularLocation>
        <location evidence="1 11">Cytoplasm</location>
    </subcellularLocation>
</comment>
<dbReference type="PROSITE" id="PS01021">
    <property type="entry name" value="COPROGEN_OXIDASE"/>
    <property type="match status" value="1"/>
</dbReference>
<dbReference type="UniPathway" id="UPA00251">
    <property type="reaction ID" value="UER00322"/>
</dbReference>
<comment type="subunit">
    <text evidence="4 11">Homodimer.</text>
</comment>
<comment type="pathway">
    <text evidence="2 11">Porphyrin-containing compound metabolism; protoporphyrin-IX biosynthesis; protoporphyrinogen-IX from coproporphyrinogen-III (O2 route): step 1/1.</text>
</comment>
<keyword evidence="7 11" id="KW-0350">Heme biosynthesis</keyword>
<dbReference type="PIRSF" id="PIRSF000166">
    <property type="entry name" value="Coproporphyri_ox"/>
    <property type="match status" value="1"/>
</dbReference>
<dbReference type="SUPFAM" id="SSF102886">
    <property type="entry name" value="Coproporphyrinogen III oxidase"/>
    <property type="match status" value="1"/>
</dbReference>
<evidence type="ECO:0000256" key="8">
    <source>
        <dbReference type="ARBA" id="ARBA00023244"/>
    </source>
</evidence>
<organism evidence="12 13">
    <name type="scientific">Thalassotalea algicola</name>
    <dbReference type="NCBI Taxonomy" id="2716224"/>
    <lineage>
        <taxon>Bacteria</taxon>
        <taxon>Pseudomonadati</taxon>
        <taxon>Pseudomonadota</taxon>
        <taxon>Gammaproteobacteria</taxon>
        <taxon>Alteromonadales</taxon>
        <taxon>Colwelliaceae</taxon>
        <taxon>Thalassotalea</taxon>
    </lineage>
</organism>
<feature type="binding site" evidence="11">
    <location>
        <begin position="260"/>
        <end position="262"/>
    </location>
    <ligand>
        <name>substrate</name>
    </ligand>
</feature>
<keyword evidence="6 11" id="KW-0560">Oxidoreductase</keyword>
<evidence type="ECO:0000313" key="12">
    <source>
        <dbReference type="EMBL" id="NMP30831.1"/>
    </source>
</evidence>
<evidence type="ECO:0000256" key="1">
    <source>
        <dbReference type="ARBA" id="ARBA00004496"/>
    </source>
</evidence>
<comment type="similarity">
    <text evidence="3 11">Belongs to the aerobic coproporphyrinogen-III oxidase family.</text>
</comment>
<feature type="binding site" evidence="11">
    <location>
        <position position="177"/>
    </location>
    <ligand>
        <name>a divalent metal cation</name>
        <dbReference type="ChEBI" id="CHEBI:60240"/>
    </ligand>
</feature>
<sequence>MSQINIESVVAYLKELQDNICQALEQADGSGRFVEDNWQRAEGGGGRTRVLTNGDVIEQGGVNFSLVSGNKLPPSATAHRPELAGRTWQACGVSLVIHPKNPYIPTSHANVRFFIAEKEGEEPVWWFGGGFDLTPFYPFEEDVTHWHQTAKDLCDPFGESIYDEHKKWCDEYFYLKHRNETRGVGGLFFDDLNSWGFDKSFDYIKAVGQGFIDAYVPIIERRKATEFGERQRQFQLYRRGRYVEFNLVFDRGTLFGLQSGGRTESILMSMPPLARWEYNYQPLEGSEEANLADFLIPRNWLVE</sequence>
<name>A0A7Y0Q655_9GAMM</name>
<dbReference type="Proteomes" id="UP000568664">
    <property type="component" value="Unassembled WGS sequence"/>
</dbReference>
<dbReference type="PANTHER" id="PTHR10755:SF0">
    <property type="entry name" value="OXYGEN-DEPENDENT COPROPORPHYRINOGEN-III OXIDASE, MITOCHONDRIAL"/>
    <property type="match status" value="1"/>
</dbReference>
<evidence type="ECO:0000313" key="13">
    <source>
        <dbReference type="Proteomes" id="UP000568664"/>
    </source>
</evidence>
<dbReference type="EC" id="1.3.3.3" evidence="11"/>
<dbReference type="PRINTS" id="PR00073">
    <property type="entry name" value="COPRGNOXDASE"/>
</dbReference>
<comment type="cofactor">
    <cofactor evidence="11">
        <name>a divalent metal cation</name>
        <dbReference type="ChEBI" id="CHEBI:60240"/>
    </cofactor>
</comment>
<evidence type="ECO:0000256" key="11">
    <source>
        <dbReference type="HAMAP-Rule" id="MF_00333"/>
    </source>
</evidence>
<dbReference type="EMBL" id="JABBXH010000001">
    <property type="protein sequence ID" value="NMP30831.1"/>
    <property type="molecule type" value="Genomic_DNA"/>
</dbReference>
<feature type="region of interest" description="Important for dimerization" evidence="11">
    <location>
        <begin position="242"/>
        <end position="277"/>
    </location>
</feature>
<dbReference type="RefSeq" id="WP_169074102.1">
    <property type="nucleotide sequence ID" value="NZ_JABBXH010000001.1"/>
</dbReference>
<keyword evidence="5 11" id="KW-0963">Cytoplasm</keyword>
<protein>
    <recommendedName>
        <fullName evidence="11">Oxygen-dependent coproporphyrinogen-III oxidase</fullName>
        <shortName evidence="11">CPO</shortName>
        <shortName evidence="11">Coprogen oxidase</shortName>
        <shortName evidence="11">Coproporphyrinogenase</shortName>
        <ecNumber evidence="11">1.3.3.3</ecNumber>
    </recommendedName>
</protein>
<feature type="site" description="Important for dimerization" evidence="11">
    <location>
        <position position="177"/>
    </location>
</feature>
<evidence type="ECO:0000256" key="7">
    <source>
        <dbReference type="ARBA" id="ARBA00023133"/>
    </source>
</evidence>
<dbReference type="GO" id="GO:0006782">
    <property type="term" value="P:protoporphyrinogen IX biosynthetic process"/>
    <property type="evidence" value="ECO:0007669"/>
    <property type="project" value="UniProtKB-UniRule"/>
</dbReference>
<feature type="binding site" evidence="11">
    <location>
        <begin position="110"/>
        <end position="112"/>
    </location>
    <ligand>
        <name>substrate</name>
    </ligand>
</feature>